<proteinExistence type="predicted"/>
<dbReference type="InParanoid" id="A0A078ATV0"/>
<organism evidence="2 3">
    <name type="scientific">Stylonychia lemnae</name>
    <name type="common">Ciliate</name>
    <dbReference type="NCBI Taxonomy" id="5949"/>
    <lineage>
        <taxon>Eukaryota</taxon>
        <taxon>Sar</taxon>
        <taxon>Alveolata</taxon>
        <taxon>Ciliophora</taxon>
        <taxon>Intramacronucleata</taxon>
        <taxon>Spirotrichea</taxon>
        <taxon>Stichotrichia</taxon>
        <taxon>Sporadotrichida</taxon>
        <taxon>Oxytrichidae</taxon>
        <taxon>Stylonychinae</taxon>
        <taxon>Stylonychia</taxon>
    </lineage>
</organism>
<evidence type="ECO:0000256" key="1">
    <source>
        <dbReference type="SAM" id="MobiDB-lite"/>
    </source>
</evidence>
<name>A0A078ATV0_STYLE</name>
<gene>
    <name evidence="2" type="primary">Contig10347.g11039</name>
    <name evidence="2" type="ORF">STYLEM_13728</name>
</gene>
<dbReference type="AlphaFoldDB" id="A0A078ATV0"/>
<feature type="compositionally biased region" description="Polar residues" evidence="1">
    <location>
        <begin position="426"/>
        <end position="435"/>
    </location>
</feature>
<feature type="region of interest" description="Disordered" evidence="1">
    <location>
        <begin position="417"/>
        <end position="470"/>
    </location>
</feature>
<accession>A0A078ATV0</accession>
<evidence type="ECO:0000313" key="2">
    <source>
        <dbReference type="EMBL" id="CDW84662.1"/>
    </source>
</evidence>
<dbReference type="Proteomes" id="UP000039865">
    <property type="component" value="Unassembled WGS sequence"/>
</dbReference>
<feature type="region of interest" description="Disordered" evidence="1">
    <location>
        <begin position="169"/>
        <end position="225"/>
    </location>
</feature>
<feature type="compositionally biased region" description="Basic and acidic residues" evidence="1">
    <location>
        <begin position="436"/>
        <end position="455"/>
    </location>
</feature>
<dbReference type="EMBL" id="CCKQ01013041">
    <property type="protein sequence ID" value="CDW84662.1"/>
    <property type="molecule type" value="Genomic_DNA"/>
</dbReference>
<protein>
    <submittedName>
        <fullName evidence="2">Uncharacterized protein</fullName>
    </submittedName>
</protein>
<keyword evidence="3" id="KW-1185">Reference proteome</keyword>
<feature type="compositionally biased region" description="Low complexity" evidence="1">
    <location>
        <begin position="195"/>
        <end position="205"/>
    </location>
</feature>
<evidence type="ECO:0000313" key="3">
    <source>
        <dbReference type="Proteomes" id="UP000039865"/>
    </source>
</evidence>
<sequence length="470" mass="54320">MKWTAFLMVAVTTKARDYVLMMTLLMEVYLISTERIMKTRKIIINHIQKKQMIKTLLQINDQPSLITLMSQEDIESQDSNRQSILKQNQDIKDISSCIQLPQQNSHSRSKASQSYVLQGKNLNTNLTTLKSQKTNYNQRKASLISGGESEGSEYRDKIDGVFKKQSSLKRRSSLKKSDMNLNSYQKDNIKRQTKDQYQQDSQQSSHADNLNKRKLQRKSSRPLSQTNIIVEENTIQVSNIPISQKKEISEIKYQQLQIQDILRKQKSIQTNRQQQAIRNMILEKLKCMPLNKNGLLVSGLQCQPTAIQNQQIQKAQYPIQRVRNRKSSQLTKLNNSEIISARNVNIVIEHTPQKDLKMRPIRFSETVLKDTQSQGIQATKDGDASEGIGFQFKVELSSKKDNIVVIKDMCSNEKQLKSEFSHSKSKQQSMNYNNSKLKETSPLRSKFNQDKEASPIKRWLKQSKTQYQES</sequence>
<reference evidence="2 3" key="1">
    <citation type="submission" date="2014-06" db="EMBL/GenBank/DDBJ databases">
        <authorList>
            <person name="Swart Estienne"/>
        </authorList>
    </citation>
    <scope>NUCLEOTIDE SEQUENCE [LARGE SCALE GENOMIC DNA]</scope>
    <source>
        <strain evidence="2 3">130c</strain>
    </source>
</reference>